<keyword evidence="2" id="KW-1185">Reference proteome</keyword>
<reference evidence="1 2" key="1">
    <citation type="submission" date="2024-06" db="EMBL/GenBank/DDBJ databases">
        <title>The Natural Products Discovery Center: Release of the First 8490 Sequenced Strains for Exploring Actinobacteria Biosynthetic Diversity.</title>
        <authorList>
            <person name="Kalkreuter E."/>
            <person name="Kautsar S.A."/>
            <person name="Yang D."/>
            <person name="Bader C.D."/>
            <person name="Teijaro C.N."/>
            <person name="Fluegel L."/>
            <person name="Davis C.M."/>
            <person name="Simpson J.R."/>
            <person name="Lauterbach L."/>
            <person name="Steele A.D."/>
            <person name="Gui C."/>
            <person name="Meng S."/>
            <person name="Li G."/>
            <person name="Viehrig K."/>
            <person name="Ye F."/>
            <person name="Su P."/>
            <person name="Kiefer A.F."/>
            <person name="Nichols A."/>
            <person name="Cepeda A.J."/>
            <person name="Yan W."/>
            <person name="Fan B."/>
            <person name="Jiang Y."/>
            <person name="Adhikari A."/>
            <person name="Zheng C.-J."/>
            <person name="Schuster L."/>
            <person name="Cowan T.M."/>
            <person name="Smanski M.J."/>
            <person name="Chevrette M.G."/>
            <person name="De Carvalho L.P.S."/>
            <person name="Shen B."/>
        </authorList>
    </citation>
    <scope>NUCLEOTIDE SEQUENCE [LARGE SCALE GENOMIC DNA]</scope>
    <source>
        <strain evidence="1 2">NPDC038104</strain>
    </source>
</reference>
<dbReference type="Proteomes" id="UP001550850">
    <property type="component" value="Unassembled WGS sequence"/>
</dbReference>
<name>A0ABV2YGZ0_9ACTN</name>
<accession>A0ABV2YGZ0</accession>
<comment type="caution">
    <text evidence="1">The sequence shown here is derived from an EMBL/GenBank/DDBJ whole genome shotgun (WGS) entry which is preliminary data.</text>
</comment>
<sequence length="63" mass="6837">MSAHEMVADGRHQDVCVRCGAVARRRVRNPTTRHMVVEWLIAGRLHPEAPACRSGGAPDGPHG</sequence>
<dbReference type="RefSeq" id="WP_108952447.1">
    <property type="nucleotide sequence ID" value="NZ_BEVZ01000002.1"/>
</dbReference>
<evidence type="ECO:0000313" key="1">
    <source>
        <dbReference type="EMBL" id="MEU3554829.1"/>
    </source>
</evidence>
<dbReference type="EMBL" id="JBEZUR010000013">
    <property type="protein sequence ID" value="MEU3554829.1"/>
    <property type="molecule type" value="Genomic_DNA"/>
</dbReference>
<gene>
    <name evidence="1" type="ORF">AB0E65_11510</name>
</gene>
<evidence type="ECO:0000313" key="2">
    <source>
        <dbReference type="Proteomes" id="UP001550850"/>
    </source>
</evidence>
<organism evidence="1 2">
    <name type="scientific">Streptomyces fragilis</name>
    <dbReference type="NCBI Taxonomy" id="67301"/>
    <lineage>
        <taxon>Bacteria</taxon>
        <taxon>Bacillati</taxon>
        <taxon>Actinomycetota</taxon>
        <taxon>Actinomycetes</taxon>
        <taxon>Kitasatosporales</taxon>
        <taxon>Streptomycetaceae</taxon>
        <taxon>Streptomyces</taxon>
    </lineage>
</organism>
<proteinExistence type="predicted"/>
<protein>
    <submittedName>
        <fullName evidence="1">Uncharacterized protein</fullName>
    </submittedName>
</protein>